<proteinExistence type="predicted"/>
<dbReference type="Proteomes" id="UP000271974">
    <property type="component" value="Unassembled WGS sequence"/>
</dbReference>
<feature type="domain" description="H-type lectin" evidence="1">
    <location>
        <begin position="72"/>
        <end position="135"/>
    </location>
</feature>
<name>A0A3S0ZEJ9_ELYCH</name>
<dbReference type="InterPro" id="IPR019019">
    <property type="entry name" value="H-type_lectin_domain"/>
</dbReference>
<evidence type="ECO:0000313" key="2">
    <source>
        <dbReference type="EMBL" id="RUS73192.1"/>
    </source>
</evidence>
<reference evidence="2 3" key="1">
    <citation type="submission" date="2019-01" db="EMBL/GenBank/DDBJ databases">
        <title>A draft genome assembly of the solar-powered sea slug Elysia chlorotica.</title>
        <authorList>
            <person name="Cai H."/>
            <person name="Li Q."/>
            <person name="Fang X."/>
            <person name="Li J."/>
            <person name="Curtis N.E."/>
            <person name="Altenburger A."/>
            <person name="Shibata T."/>
            <person name="Feng M."/>
            <person name="Maeda T."/>
            <person name="Schwartz J.A."/>
            <person name="Shigenobu S."/>
            <person name="Lundholm N."/>
            <person name="Nishiyama T."/>
            <person name="Yang H."/>
            <person name="Hasebe M."/>
            <person name="Li S."/>
            <person name="Pierce S.K."/>
            <person name="Wang J."/>
        </authorList>
    </citation>
    <scope>NUCLEOTIDE SEQUENCE [LARGE SCALE GENOMIC DNA]</scope>
    <source>
        <strain evidence="2">EC2010</strain>
        <tissue evidence="2">Whole organism of an adult</tissue>
    </source>
</reference>
<evidence type="ECO:0000313" key="3">
    <source>
        <dbReference type="Proteomes" id="UP000271974"/>
    </source>
</evidence>
<dbReference type="GO" id="GO:0030246">
    <property type="term" value="F:carbohydrate binding"/>
    <property type="evidence" value="ECO:0007669"/>
    <property type="project" value="InterPro"/>
</dbReference>
<keyword evidence="3" id="KW-1185">Reference proteome</keyword>
<dbReference type="OrthoDB" id="10371544at2759"/>
<dbReference type="Gene3D" id="2.60.40.2080">
    <property type="match status" value="1"/>
</dbReference>
<protein>
    <recommendedName>
        <fullName evidence="1">H-type lectin domain-containing protein</fullName>
    </recommendedName>
</protein>
<sequence>MAGLKYKVSIAYDSSQTFIRGLAVFGPIAKPIVALSQLSARLSQLEMNVRTGAVGGCESGVVGPLSPLQPTATIQFRGSFLTPPAISLALSDITTADASNTVSVQVRPSSVSAHSANITLTDLGSPNNVAAAFIAYMVCPSNSSPSVHGNSHAMAG</sequence>
<dbReference type="Pfam" id="PF09458">
    <property type="entry name" value="H_lectin"/>
    <property type="match status" value="1"/>
</dbReference>
<gene>
    <name evidence="2" type="ORF">EGW08_019038</name>
</gene>
<dbReference type="AlphaFoldDB" id="A0A3S0ZEJ9"/>
<comment type="caution">
    <text evidence="2">The sequence shown here is derived from an EMBL/GenBank/DDBJ whole genome shotgun (WGS) entry which is preliminary data.</text>
</comment>
<accession>A0A3S0ZEJ9</accession>
<dbReference type="InterPro" id="IPR037221">
    <property type="entry name" value="H-type_lectin_dom_sf"/>
</dbReference>
<dbReference type="EMBL" id="RQTK01000966">
    <property type="protein sequence ID" value="RUS73192.1"/>
    <property type="molecule type" value="Genomic_DNA"/>
</dbReference>
<organism evidence="2 3">
    <name type="scientific">Elysia chlorotica</name>
    <name type="common">Eastern emerald elysia</name>
    <name type="synonym">Sea slug</name>
    <dbReference type="NCBI Taxonomy" id="188477"/>
    <lineage>
        <taxon>Eukaryota</taxon>
        <taxon>Metazoa</taxon>
        <taxon>Spiralia</taxon>
        <taxon>Lophotrochozoa</taxon>
        <taxon>Mollusca</taxon>
        <taxon>Gastropoda</taxon>
        <taxon>Heterobranchia</taxon>
        <taxon>Euthyneura</taxon>
        <taxon>Panpulmonata</taxon>
        <taxon>Sacoglossa</taxon>
        <taxon>Placobranchoidea</taxon>
        <taxon>Plakobranchidae</taxon>
        <taxon>Elysia</taxon>
    </lineage>
</organism>
<evidence type="ECO:0000259" key="1">
    <source>
        <dbReference type="Pfam" id="PF09458"/>
    </source>
</evidence>
<dbReference type="GO" id="GO:0007155">
    <property type="term" value="P:cell adhesion"/>
    <property type="evidence" value="ECO:0007669"/>
    <property type="project" value="InterPro"/>
</dbReference>